<dbReference type="GO" id="GO:0000981">
    <property type="term" value="F:DNA-binding transcription factor activity, RNA polymerase II-specific"/>
    <property type="evidence" value="ECO:0007669"/>
    <property type="project" value="InterPro"/>
</dbReference>
<feature type="region of interest" description="Disordered" evidence="7">
    <location>
        <begin position="241"/>
        <end position="262"/>
    </location>
</feature>
<accession>A0A428Q9S9</accession>
<feature type="compositionally biased region" description="Polar residues" evidence="7">
    <location>
        <begin position="63"/>
        <end position="76"/>
    </location>
</feature>
<organism evidence="8 9">
    <name type="scientific">Fusarium floridanum</name>
    <dbReference type="NCBI Taxonomy" id="1325733"/>
    <lineage>
        <taxon>Eukaryota</taxon>
        <taxon>Fungi</taxon>
        <taxon>Dikarya</taxon>
        <taxon>Ascomycota</taxon>
        <taxon>Pezizomycotina</taxon>
        <taxon>Sordariomycetes</taxon>
        <taxon>Hypocreomycetidae</taxon>
        <taxon>Hypocreales</taxon>
        <taxon>Nectriaceae</taxon>
        <taxon>Fusarium</taxon>
        <taxon>Fusarium solani species complex</taxon>
    </lineage>
</organism>
<keyword evidence="3" id="KW-0238">DNA-binding</keyword>
<comment type="caution">
    <text evidence="8">The sequence shown here is derived from an EMBL/GenBank/DDBJ whole genome shotgun (WGS) entry which is preliminary data.</text>
</comment>
<feature type="compositionally biased region" description="Low complexity" evidence="7">
    <location>
        <begin position="241"/>
        <end position="252"/>
    </location>
</feature>
<evidence type="ECO:0000313" key="9">
    <source>
        <dbReference type="Proteomes" id="UP000287972"/>
    </source>
</evidence>
<dbReference type="InterPro" id="IPR036864">
    <property type="entry name" value="Zn2-C6_fun-type_DNA-bd_sf"/>
</dbReference>
<evidence type="ECO:0008006" key="10">
    <source>
        <dbReference type="Google" id="ProtNLM"/>
    </source>
</evidence>
<keyword evidence="6" id="KW-0175">Coiled coil</keyword>
<feature type="compositionally biased region" description="Polar residues" evidence="7">
    <location>
        <begin position="95"/>
        <end position="109"/>
    </location>
</feature>
<name>A0A428Q9S9_9HYPO</name>
<evidence type="ECO:0000256" key="3">
    <source>
        <dbReference type="ARBA" id="ARBA00023125"/>
    </source>
</evidence>
<dbReference type="GO" id="GO:0000976">
    <property type="term" value="F:transcription cis-regulatory region binding"/>
    <property type="evidence" value="ECO:0007669"/>
    <property type="project" value="TreeGrafter"/>
</dbReference>
<keyword evidence="5" id="KW-0539">Nucleus</keyword>
<proteinExistence type="predicted"/>
<dbReference type="EMBL" id="NKCL01000566">
    <property type="protein sequence ID" value="RSL62029.1"/>
    <property type="molecule type" value="Genomic_DNA"/>
</dbReference>
<evidence type="ECO:0000256" key="5">
    <source>
        <dbReference type="ARBA" id="ARBA00023242"/>
    </source>
</evidence>
<evidence type="ECO:0000256" key="4">
    <source>
        <dbReference type="ARBA" id="ARBA00023163"/>
    </source>
</evidence>
<protein>
    <recommendedName>
        <fullName evidence="10">Zn(2)-C6 fungal-type domain-containing protein</fullName>
    </recommendedName>
</protein>
<comment type="subcellular location">
    <subcellularLocation>
        <location evidence="1">Nucleus</location>
    </subcellularLocation>
</comment>
<keyword evidence="2" id="KW-0805">Transcription regulation</keyword>
<evidence type="ECO:0000256" key="7">
    <source>
        <dbReference type="SAM" id="MobiDB-lite"/>
    </source>
</evidence>
<dbReference type="InterPro" id="IPR051089">
    <property type="entry name" value="prtT"/>
</dbReference>
<dbReference type="PANTHER" id="PTHR31845">
    <property type="entry name" value="FINGER DOMAIN PROTEIN, PUTATIVE-RELATED"/>
    <property type="match status" value="1"/>
</dbReference>
<dbReference type="GO" id="GO:0005634">
    <property type="term" value="C:nucleus"/>
    <property type="evidence" value="ECO:0007669"/>
    <property type="project" value="UniProtKB-SubCell"/>
</dbReference>
<feature type="region of interest" description="Disordered" evidence="7">
    <location>
        <begin position="52"/>
        <end position="113"/>
    </location>
</feature>
<reference evidence="8 9" key="1">
    <citation type="submission" date="2017-06" db="EMBL/GenBank/DDBJ databases">
        <title>Comparative genomic analysis of Ambrosia Fusariam Clade fungi.</title>
        <authorList>
            <person name="Stajich J.E."/>
            <person name="Carrillo J."/>
            <person name="Kijimoto T."/>
            <person name="Eskalen A."/>
            <person name="O'Donnell K."/>
            <person name="Kasson M."/>
        </authorList>
    </citation>
    <scope>NUCLEOTIDE SEQUENCE [LARGE SCALE GENOMIC DNA]</scope>
    <source>
        <strain evidence="8 9">NRRL62606</strain>
    </source>
</reference>
<dbReference type="Gene3D" id="4.10.240.10">
    <property type="entry name" value="Zn(2)-C6 fungal-type DNA-binding domain"/>
    <property type="match status" value="1"/>
</dbReference>
<feature type="coiled-coil region" evidence="6">
    <location>
        <begin position="485"/>
        <end position="512"/>
    </location>
</feature>
<sequence>MAERSSSPPRRLRSCVPCVKAKARCRFQQENAARHLCDRCLSMKIECVPQTTRSLRKPRRVKMSNSLTTLEQNTASGAHENNGIGSHERDAGSLAKNTKQVDSQPNAQTPQPPFGLSWSQANLALTAFRQNHTLHFPFVTVKEDVTAEDLYREKPFLFRAIMLIASPLPRSRVVKMKRNTLAYLGYRMLVEEENTLDLLQGLLVVAAWAHTCYIDEGQVTNLAFLGLRYAHKLGITQMSSSSSEQASSANHSGTSGLTEKMRQEVKTHSLDEQRCLLGLYCILSVISIKQSRSNPLDAAHIDICCNNILTSQSTASSPALEHFVRFIEMSERLSEGFGEPHERTLSRPYAFLLEGNGRRFRADLERLAEVATRNDPASHHQMFQLYHKYTLVRLYEPAVMVADHPDEGVAPFVYLLICLRNCLDAIRSFFDLLLSSPPKDILNRSIITTDQAAFVMVLAARLLLIDAPGWEPEAARQALDLSVVLGKIQAHIEKAEAQHMEAMQEFAALAGDTLSEEEMAEDNTLGELATKTRLLKEWFETKLEGEHADKMPSMKGNSMGTRDGENEVGMTRLGGLLNDIAWNFRPFGW</sequence>
<dbReference type="PANTHER" id="PTHR31845:SF10">
    <property type="entry name" value="ZN(II)2CYS6 TRANSCRIPTION FACTOR (EUROFUNG)"/>
    <property type="match status" value="1"/>
</dbReference>
<dbReference type="SUPFAM" id="SSF57701">
    <property type="entry name" value="Zn2/Cys6 DNA-binding domain"/>
    <property type="match status" value="1"/>
</dbReference>
<evidence type="ECO:0000256" key="2">
    <source>
        <dbReference type="ARBA" id="ARBA00023015"/>
    </source>
</evidence>
<evidence type="ECO:0000256" key="6">
    <source>
        <dbReference type="SAM" id="Coils"/>
    </source>
</evidence>
<dbReference type="CDD" id="cd12148">
    <property type="entry name" value="fungal_TF_MHR"/>
    <property type="match status" value="1"/>
</dbReference>
<dbReference type="AlphaFoldDB" id="A0A428Q9S9"/>
<evidence type="ECO:0000256" key="1">
    <source>
        <dbReference type="ARBA" id="ARBA00004123"/>
    </source>
</evidence>
<keyword evidence="4" id="KW-0804">Transcription</keyword>
<dbReference type="GO" id="GO:0008270">
    <property type="term" value="F:zinc ion binding"/>
    <property type="evidence" value="ECO:0007669"/>
    <property type="project" value="InterPro"/>
</dbReference>
<dbReference type="Proteomes" id="UP000287972">
    <property type="component" value="Unassembled WGS sequence"/>
</dbReference>
<evidence type="ECO:0000313" key="8">
    <source>
        <dbReference type="EMBL" id="RSL62029.1"/>
    </source>
</evidence>
<gene>
    <name evidence="8" type="ORF">CEP51_013542</name>
</gene>
<keyword evidence="9" id="KW-1185">Reference proteome</keyword>